<proteinExistence type="predicted"/>
<keyword evidence="1" id="KW-0732">Signal</keyword>
<feature type="chain" id="PRO_5013287535" evidence="1">
    <location>
        <begin position="19"/>
        <end position="135"/>
    </location>
</feature>
<dbReference type="AlphaFoldDB" id="A0A2B7XFF7"/>
<evidence type="ECO:0000256" key="1">
    <source>
        <dbReference type="SAM" id="SignalP"/>
    </source>
</evidence>
<dbReference type="Proteomes" id="UP000224080">
    <property type="component" value="Unassembled WGS sequence"/>
</dbReference>
<sequence>MKLTTLFTSACLIAAAIASPVTQLKSVDVDVDVDALSQPPNPANIDMHEINFSPPYNWRPDPRLLDWVRFNRPPGSTQAEFINFLKNHCMNIPRCRSLAGFKEDEKWVGYIFKITLLQNDFVRDPRISESFAFTT</sequence>
<evidence type="ECO:0000313" key="2">
    <source>
        <dbReference type="EMBL" id="PGH07659.1"/>
    </source>
</evidence>
<feature type="signal peptide" evidence="1">
    <location>
        <begin position="1"/>
        <end position="18"/>
    </location>
</feature>
<organism evidence="2 3">
    <name type="scientific">Blastomyces parvus</name>
    <dbReference type="NCBI Taxonomy" id="2060905"/>
    <lineage>
        <taxon>Eukaryota</taxon>
        <taxon>Fungi</taxon>
        <taxon>Dikarya</taxon>
        <taxon>Ascomycota</taxon>
        <taxon>Pezizomycotina</taxon>
        <taxon>Eurotiomycetes</taxon>
        <taxon>Eurotiomycetidae</taxon>
        <taxon>Onygenales</taxon>
        <taxon>Ajellomycetaceae</taxon>
        <taxon>Blastomyces</taxon>
    </lineage>
</organism>
<reference evidence="2 3" key="1">
    <citation type="submission" date="2017-10" db="EMBL/GenBank/DDBJ databases">
        <title>Comparative genomics in systemic dimorphic fungi from Ajellomycetaceae.</title>
        <authorList>
            <person name="Munoz J.F."/>
            <person name="Mcewen J.G."/>
            <person name="Clay O.K."/>
            <person name="Cuomo C.A."/>
        </authorList>
    </citation>
    <scope>NUCLEOTIDE SEQUENCE [LARGE SCALE GENOMIC DNA]</scope>
    <source>
        <strain evidence="2 3">UAMH130</strain>
    </source>
</reference>
<evidence type="ECO:0000313" key="3">
    <source>
        <dbReference type="Proteomes" id="UP000224080"/>
    </source>
</evidence>
<dbReference type="EMBL" id="PDNC01000013">
    <property type="protein sequence ID" value="PGH07659.1"/>
    <property type="molecule type" value="Genomic_DNA"/>
</dbReference>
<protein>
    <submittedName>
        <fullName evidence="2">Uncharacterized protein</fullName>
    </submittedName>
</protein>
<name>A0A2B7XFF7_9EURO</name>
<keyword evidence="3" id="KW-1185">Reference proteome</keyword>
<comment type="caution">
    <text evidence="2">The sequence shown here is derived from an EMBL/GenBank/DDBJ whole genome shotgun (WGS) entry which is preliminary data.</text>
</comment>
<accession>A0A2B7XFF7</accession>
<gene>
    <name evidence="2" type="ORF">GX51_01668</name>
</gene>